<name>A0A832ZW47_CALS0</name>
<evidence type="ECO:0000313" key="2">
    <source>
        <dbReference type="EMBL" id="HIQ29833.1"/>
    </source>
</evidence>
<feature type="transmembrane region" description="Helical" evidence="1">
    <location>
        <begin position="20"/>
        <end position="38"/>
    </location>
</feature>
<dbReference type="Proteomes" id="UP000608579">
    <property type="component" value="Unassembled WGS sequence"/>
</dbReference>
<keyword evidence="1" id="KW-0472">Membrane</keyword>
<keyword evidence="2" id="KW-0378">Hydrolase</keyword>
<feature type="transmembrane region" description="Helical" evidence="1">
    <location>
        <begin position="116"/>
        <end position="136"/>
    </location>
</feature>
<accession>A0A832ZW47</accession>
<keyword evidence="1" id="KW-1133">Transmembrane helix</keyword>
<reference evidence="2" key="1">
    <citation type="journal article" date="2020" name="ISME J.">
        <title>Gammaproteobacteria mediating utilization of methyl-, sulfur- and petroleum organic compounds in deep ocean hydrothermal plumes.</title>
        <authorList>
            <person name="Zhou Z."/>
            <person name="Liu Y."/>
            <person name="Pan J."/>
            <person name="Cron B.R."/>
            <person name="Toner B.M."/>
            <person name="Anantharaman K."/>
            <person name="Breier J.A."/>
            <person name="Dick G.J."/>
            <person name="Li M."/>
        </authorList>
    </citation>
    <scope>NUCLEOTIDE SEQUENCE</scope>
    <source>
        <strain evidence="2">SZUA-1515</strain>
    </source>
</reference>
<evidence type="ECO:0000256" key="1">
    <source>
        <dbReference type="SAM" id="Phobius"/>
    </source>
</evidence>
<dbReference type="GO" id="GO:0016787">
    <property type="term" value="F:hydrolase activity"/>
    <property type="evidence" value="ECO:0007669"/>
    <property type="project" value="UniProtKB-KW"/>
</dbReference>
<dbReference type="EMBL" id="DQVM01000088">
    <property type="protein sequence ID" value="HIQ29833.1"/>
    <property type="molecule type" value="Genomic_DNA"/>
</dbReference>
<feature type="transmembrane region" description="Helical" evidence="1">
    <location>
        <begin position="45"/>
        <end position="72"/>
    </location>
</feature>
<sequence length="139" mass="15349">MAGLGGTLPDFDVFFMVHRSVSHSLSIAVIPLISGVMLRRRAYAYAALSAIALGWISHVMLDFISGLTPVIWPLSNYYYGLVFDLEFRMSSSPIITLDAQLLEEVYDYGLFKSFEAPIFTAEGLALSIILILIAIAGRR</sequence>
<keyword evidence="1" id="KW-0812">Transmembrane</keyword>
<evidence type="ECO:0000313" key="3">
    <source>
        <dbReference type="Proteomes" id="UP000608579"/>
    </source>
</evidence>
<organism evidence="2 3">
    <name type="scientific">Caldiarchaeum subterraneum</name>
    <dbReference type="NCBI Taxonomy" id="311458"/>
    <lineage>
        <taxon>Archaea</taxon>
        <taxon>Nitrososphaerota</taxon>
        <taxon>Candidatus Caldarchaeales</taxon>
        <taxon>Candidatus Caldarchaeaceae</taxon>
        <taxon>Candidatus Caldarchaeum</taxon>
    </lineage>
</organism>
<gene>
    <name evidence="2" type="ORF">EYH45_04630</name>
</gene>
<protein>
    <submittedName>
        <fullName evidence="2">Metal-dependent hydrolase</fullName>
    </submittedName>
</protein>
<dbReference type="AlphaFoldDB" id="A0A832ZW47"/>
<proteinExistence type="predicted"/>
<comment type="caution">
    <text evidence="2">The sequence shown here is derived from an EMBL/GenBank/DDBJ whole genome shotgun (WGS) entry which is preliminary data.</text>
</comment>